<dbReference type="EMBL" id="UOFM01000293">
    <property type="protein sequence ID" value="VAW79093.1"/>
    <property type="molecule type" value="Genomic_DNA"/>
</dbReference>
<evidence type="ECO:0000313" key="1">
    <source>
        <dbReference type="EMBL" id="VAW79093.1"/>
    </source>
</evidence>
<name>A0A3B0YSM3_9ZZZZ</name>
<dbReference type="AlphaFoldDB" id="A0A3B0YSM3"/>
<accession>A0A3B0YSM3</accession>
<proteinExistence type="predicted"/>
<gene>
    <name evidence="1" type="ORF">MNBD_GAMMA14-1915</name>
</gene>
<reference evidence="1" key="1">
    <citation type="submission" date="2018-06" db="EMBL/GenBank/DDBJ databases">
        <authorList>
            <person name="Zhirakovskaya E."/>
        </authorList>
    </citation>
    <scope>NUCLEOTIDE SEQUENCE</scope>
</reference>
<sequence length="264" mass="28861">MKQGRIFIVVAALSVMQPLLAGVCAVQSGQEGCIKSGNTSYMAGDSIDNCEAAIVSCPVVLCFVNKVGQTLCKQVEKVGQVNLNDLGNKEESRQFLQIVKAIFSSEPQTYYGGKRLKSTERIPGFPYGEMLMPEVAFSISLQDSDAGVLSSFELKDKSGNTLARLTPEGNNKVIRVPSKYLKPGKRYQWSAQAGNKTYTGKFSIASKSDQQEFEQALNDALSQSDASPSTRYMLRAALAKDYGFTFDLRQSVKKAKEVTYGGRK</sequence>
<organism evidence="1">
    <name type="scientific">hydrothermal vent metagenome</name>
    <dbReference type="NCBI Taxonomy" id="652676"/>
    <lineage>
        <taxon>unclassified sequences</taxon>
        <taxon>metagenomes</taxon>
        <taxon>ecological metagenomes</taxon>
    </lineage>
</organism>
<protein>
    <submittedName>
        <fullName evidence="1">Uncharacterized protein</fullName>
    </submittedName>
</protein>